<evidence type="ECO:0000313" key="7">
    <source>
        <dbReference type="Proteomes" id="UP001178507"/>
    </source>
</evidence>
<evidence type="ECO:0000313" key="6">
    <source>
        <dbReference type="EMBL" id="CAJ1399115.1"/>
    </source>
</evidence>
<comment type="caution">
    <text evidence="6">The sequence shown here is derived from an EMBL/GenBank/DDBJ whole genome shotgun (WGS) entry which is preliminary data.</text>
</comment>
<dbReference type="Gene3D" id="3.50.50.60">
    <property type="entry name" value="FAD/NAD(P)-binding domain"/>
    <property type="match status" value="1"/>
</dbReference>
<keyword evidence="3" id="KW-0560">Oxidoreductase</keyword>
<evidence type="ECO:0000256" key="1">
    <source>
        <dbReference type="ARBA" id="ARBA00022630"/>
    </source>
</evidence>
<dbReference type="InterPro" id="IPR036188">
    <property type="entry name" value="FAD/NAD-bd_sf"/>
</dbReference>
<organism evidence="6 7">
    <name type="scientific">Effrenium voratum</name>
    <dbReference type="NCBI Taxonomy" id="2562239"/>
    <lineage>
        <taxon>Eukaryota</taxon>
        <taxon>Sar</taxon>
        <taxon>Alveolata</taxon>
        <taxon>Dinophyceae</taxon>
        <taxon>Suessiales</taxon>
        <taxon>Symbiodiniaceae</taxon>
        <taxon>Effrenium</taxon>
    </lineage>
</organism>
<dbReference type="PANTHER" id="PTHR46972:SF1">
    <property type="entry name" value="FAD DEPENDENT OXIDOREDUCTASE DOMAIN-CONTAINING PROTEIN"/>
    <property type="match status" value="1"/>
</dbReference>
<dbReference type="PRINTS" id="PR00420">
    <property type="entry name" value="RNGMNOXGNASE"/>
</dbReference>
<dbReference type="Pfam" id="PF01494">
    <property type="entry name" value="FAD_binding_3"/>
    <property type="match status" value="1"/>
</dbReference>
<gene>
    <name evidence="6" type="ORF">EVOR1521_LOCUS22708</name>
</gene>
<protein>
    <recommendedName>
        <fullName evidence="5">FAD-binding domain-containing protein</fullName>
    </recommendedName>
</protein>
<evidence type="ECO:0000256" key="3">
    <source>
        <dbReference type="ARBA" id="ARBA00023002"/>
    </source>
</evidence>
<dbReference type="GO" id="GO:0071949">
    <property type="term" value="F:FAD binding"/>
    <property type="evidence" value="ECO:0007669"/>
    <property type="project" value="InterPro"/>
</dbReference>
<keyword evidence="7" id="KW-1185">Reference proteome</keyword>
<dbReference type="EMBL" id="CAUJNA010003324">
    <property type="protein sequence ID" value="CAJ1399115.1"/>
    <property type="molecule type" value="Genomic_DNA"/>
</dbReference>
<dbReference type="GO" id="GO:0004497">
    <property type="term" value="F:monooxygenase activity"/>
    <property type="evidence" value="ECO:0007669"/>
    <property type="project" value="UniProtKB-KW"/>
</dbReference>
<name>A0AA36J3V3_9DINO</name>
<dbReference type="SUPFAM" id="SSF51905">
    <property type="entry name" value="FAD/NAD(P)-binding domain"/>
    <property type="match status" value="1"/>
</dbReference>
<dbReference type="Proteomes" id="UP001178507">
    <property type="component" value="Unassembled WGS sequence"/>
</dbReference>
<evidence type="ECO:0000256" key="4">
    <source>
        <dbReference type="ARBA" id="ARBA00023033"/>
    </source>
</evidence>
<evidence type="ECO:0000256" key="2">
    <source>
        <dbReference type="ARBA" id="ARBA00022827"/>
    </source>
</evidence>
<evidence type="ECO:0000259" key="5">
    <source>
        <dbReference type="Pfam" id="PF01494"/>
    </source>
</evidence>
<proteinExistence type="predicted"/>
<dbReference type="AlphaFoldDB" id="A0AA36J3V3"/>
<reference evidence="6" key="1">
    <citation type="submission" date="2023-08" db="EMBL/GenBank/DDBJ databases">
        <authorList>
            <person name="Chen Y."/>
            <person name="Shah S."/>
            <person name="Dougan E. K."/>
            <person name="Thang M."/>
            <person name="Chan C."/>
        </authorList>
    </citation>
    <scope>NUCLEOTIDE SEQUENCE</scope>
</reference>
<dbReference type="InterPro" id="IPR002938">
    <property type="entry name" value="FAD-bd"/>
</dbReference>
<dbReference type="PANTHER" id="PTHR46972">
    <property type="entry name" value="MONOOXYGENASE ASQM-RELATED"/>
    <property type="match status" value="1"/>
</dbReference>
<keyword evidence="4" id="KW-0503">Monooxygenase</keyword>
<accession>A0AA36J3V3</accession>
<sequence length="778" mass="87817">MALTPKDLEELGKAKTVLLKEFFQAEPPATRGEDLAELWRQIYDDDMQSTVINTACGPSDTNILVFPYEKLQALVGDGGHWKWPRIWRRLDELERRGAAYRAGDPVNFEQPNPNAEVVPQSVLVVGGGPVGLRLAIELRLGGHQVTVFEKRREQRDASGRLQQLGFTNRINRPHVFNFLRNDLDRLNGRDFMSSKMCYPVFTQGDTSSIGIDELQLLLLKNALLLGVDFQLGMSYEDAEIVLDPTTQKPQWEVRFTCDAAAAEQQNMTPGTNRRRFDVLMGCDGARSRVRESQPNIFGDVDKRNFKKMIGVVANIQKVSRQRLKELGFPSGQEPTDMKRAHLAKGNMVGLNYYKASFHNYVIFTPSKEDLQQAGFSGSIYSFHDGRDKVNPNKVEEKTRLRRWVLDRCKEVGIPVDETLSNGGFVEEPNDVMAFDFSEIWKCKKNFAFNLPPPGYDAEKQGPWAGTSLVPPIGLVGDSVTEPFWIAGVGLQRGWNGLMDACFLIDNLYNMSFSGELEPAETTSWNEHVQRLRNMIPVLYDCSHDGRMTKEGLQGEYADQGVIMTQLTRQMKDAEKPQWQLQADPFTRYEHLAKKSEEKYKGARLLENMHPVVRRTLAMRRAGDCDRDVLSRPKLLTVNGRGVAAAAVDFVVTKPPTAPQPAPRPIPETEVARRASVKSENLHHMLSKQIDMHVQRSNSASAFDDERWMPLSDGGGFAEIAEKQWDVMTEKHLSPAQKAELLHVRNMMQSLKQQIQSLNTSLEGFQRAERELLVAAGAR</sequence>
<keyword evidence="1" id="KW-0285">Flavoprotein</keyword>
<keyword evidence="2" id="KW-0274">FAD</keyword>
<feature type="domain" description="FAD-binding" evidence="5">
    <location>
        <begin position="121"/>
        <end position="156"/>
    </location>
</feature>